<feature type="region of interest" description="Disordered" evidence="1">
    <location>
        <begin position="1"/>
        <end position="47"/>
    </location>
</feature>
<evidence type="ECO:0000313" key="3">
    <source>
        <dbReference type="Proteomes" id="UP001383192"/>
    </source>
</evidence>
<keyword evidence="3" id="KW-1185">Reference proteome</keyword>
<evidence type="ECO:0000256" key="1">
    <source>
        <dbReference type="SAM" id="MobiDB-lite"/>
    </source>
</evidence>
<comment type="caution">
    <text evidence="2">The sequence shown here is derived from an EMBL/GenBank/DDBJ whole genome shotgun (WGS) entry which is preliminary data.</text>
</comment>
<protein>
    <submittedName>
        <fullName evidence="2">Uncharacterized protein</fullName>
    </submittedName>
</protein>
<reference evidence="2 3" key="1">
    <citation type="submission" date="2024-01" db="EMBL/GenBank/DDBJ databases">
        <title>A draft genome for a cacao thread blight-causing isolate of Paramarasmius palmivorus.</title>
        <authorList>
            <person name="Baruah I.K."/>
            <person name="Bukari Y."/>
            <person name="Amoako-Attah I."/>
            <person name="Meinhardt L.W."/>
            <person name="Bailey B.A."/>
            <person name="Cohen S.P."/>
        </authorList>
    </citation>
    <scope>NUCLEOTIDE SEQUENCE [LARGE SCALE GENOMIC DNA]</scope>
    <source>
        <strain evidence="2 3">GH-12</strain>
    </source>
</reference>
<accession>A0AAW0E9E9</accession>
<evidence type="ECO:0000313" key="2">
    <source>
        <dbReference type="EMBL" id="KAK7060586.1"/>
    </source>
</evidence>
<name>A0AAW0E9E9_9AGAR</name>
<organism evidence="2 3">
    <name type="scientific">Paramarasmius palmivorus</name>
    <dbReference type="NCBI Taxonomy" id="297713"/>
    <lineage>
        <taxon>Eukaryota</taxon>
        <taxon>Fungi</taxon>
        <taxon>Dikarya</taxon>
        <taxon>Basidiomycota</taxon>
        <taxon>Agaricomycotina</taxon>
        <taxon>Agaricomycetes</taxon>
        <taxon>Agaricomycetidae</taxon>
        <taxon>Agaricales</taxon>
        <taxon>Marasmiineae</taxon>
        <taxon>Marasmiaceae</taxon>
        <taxon>Paramarasmius</taxon>
    </lineage>
</organism>
<gene>
    <name evidence="2" type="ORF">VNI00_001352</name>
</gene>
<dbReference type="Proteomes" id="UP001383192">
    <property type="component" value="Unassembled WGS sequence"/>
</dbReference>
<sequence length="97" mass="10532">MSRPSTPQRRSEEASTLNGSPPSTLGSESPIPGPMNNHRMSHESSRLSLRSIYANSTSFSGAGTPLSRKPVIRSDPSLLTCFDPADKELYDLWAPKS</sequence>
<proteinExistence type="predicted"/>
<dbReference type="EMBL" id="JAYKXP010000003">
    <property type="protein sequence ID" value="KAK7060586.1"/>
    <property type="molecule type" value="Genomic_DNA"/>
</dbReference>
<feature type="compositionally biased region" description="Polar residues" evidence="1">
    <location>
        <begin position="1"/>
        <end position="27"/>
    </location>
</feature>
<dbReference type="AlphaFoldDB" id="A0AAW0E9E9"/>